<evidence type="ECO:0000313" key="6">
    <source>
        <dbReference type="Proteomes" id="UP001290455"/>
    </source>
</evidence>
<dbReference type="PANTHER" id="PTHR30349">
    <property type="entry name" value="PHAGE INTEGRASE-RELATED"/>
    <property type="match status" value="1"/>
</dbReference>
<comment type="similarity">
    <text evidence="1">Belongs to the 'phage' integrase family.</text>
</comment>
<evidence type="ECO:0000313" key="5">
    <source>
        <dbReference type="EMBL" id="MDZ5472677.1"/>
    </source>
</evidence>
<evidence type="ECO:0000256" key="1">
    <source>
        <dbReference type="ARBA" id="ARBA00008857"/>
    </source>
</evidence>
<keyword evidence="3" id="KW-0233">DNA recombination</keyword>
<dbReference type="Proteomes" id="UP001290455">
    <property type="component" value="Unassembled WGS sequence"/>
</dbReference>
<dbReference type="CDD" id="cd00397">
    <property type="entry name" value="DNA_BRE_C"/>
    <property type="match status" value="1"/>
</dbReference>
<keyword evidence="6" id="KW-1185">Reference proteome</keyword>
<evidence type="ECO:0000256" key="2">
    <source>
        <dbReference type="ARBA" id="ARBA00023125"/>
    </source>
</evidence>
<sequence length="382" mass="44527">MSKIRQKSKKALFDEKLAQLIGEFGPAMFEKEILKKNIIKKVIKEEPKKILTFEEAENLFFTSPTSYFVDKREETQRGYKSEMRSFKGFIEKELTSGTKVLITEVFNKEIILKYLNKQQNMGTRKKKSSFLRAFLKSVAKDILDKKQVDFLLGKTLKIKDNPNCIPKALTSEQINFILEAAKETTSALRNYAIFWTLLGSGIRANELVNIQIKDIDWNDKAILIMPKGKSEYEKRYMTDVSFDVMSTYVQFMYADKKERYTKLKYSEIYIFSTNGTNALATSTIREMMNNIKKRGIQEKMFSEDASLSPHILRHTFSLYAYESGMEIYKISKLLGHENINTTQTYLRLLPDQVKKELEKHPYANVELEYLKQKEALYGKFAD</sequence>
<keyword evidence="2" id="KW-0238">DNA-binding</keyword>
<reference evidence="5 6" key="1">
    <citation type="submission" date="2023-11" db="EMBL/GenBank/DDBJ databases">
        <title>Bacillus jintuensis, isolated from a mudflat on the Beibu Gulf coast.</title>
        <authorList>
            <person name="Li M."/>
        </authorList>
    </citation>
    <scope>NUCLEOTIDE SEQUENCE [LARGE SCALE GENOMIC DNA]</scope>
    <source>
        <strain evidence="5 6">31A1R</strain>
    </source>
</reference>
<accession>A0ABU5IZW0</accession>
<evidence type="ECO:0000259" key="4">
    <source>
        <dbReference type="PROSITE" id="PS51898"/>
    </source>
</evidence>
<dbReference type="InterPro" id="IPR013762">
    <property type="entry name" value="Integrase-like_cat_sf"/>
</dbReference>
<dbReference type="InterPro" id="IPR011010">
    <property type="entry name" value="DNA_brk_join_enz"/>
</dbReference>
<dbReference type="PANTHER" id="PTHR30349:SF41">
    <property type="entry name" value="INTEGRASE_RECOMBINASE PROTEIN MJ0367-RELATED"/>
    <property type="match status" value="1"/>
</dbReference>
<name>A0ABU5IZW0_9BACI</name>
<dbReference type="Gene3D" id="1.10.443.10">
    <property type="entry name" value="Intergrase catalytic core"/>
    <property type="match status" value="1"/>
</dbReference>
<dbReference type="InterPro" id="IPR002104">
    <property type="entry name" value="Integrase_catalytic"/>
</dbReference>
<feature type="domain" description="Tyr recombinase" evidence="4">
    <location>
        <begin position="164"/>
        <end position="358"/>
    </location>
</feature>
<organism evidence="5 6">
    <name type="scientific">Robertmurraya mangrovi</name>
    <dbReference type="NCBI Taxonomy" id="3098077"/>
    <lineage>
        <taxon>Bacteria</taxon>
        <taxon>Bacillati</taxon>
        <taxon>Bacillota</taxon>
        <taxon>Bacilli</taxon>
        <taxon>Bacillales</taxon>
        <taxon>Bacillaceae</taxon>
        <taxon>Robertmurraya</taxon>
    </lineage>
</organism>
<protein>
    <submittedName>
        <fullName evidence="5">Site-specific integrase</fullName>
    </submittedName>
</protein>
<evidence type="ECO:0000256" key="3">
    <source>
        <dbReference type="ARBA" id="ARBA00023172"/>
    </source>
</evidence>
<dbReference type="RefSeq" id="WP_322446980.1">
    <property type="nucleotide sequence ID" value="NZ_JAXOFX010000008.1"/>
</dbReference>
<comment type="caution">
    <text evidence="5">The sequence shown here is derived from an EMBL/GenBank/DDBJ whole genome shotgun (WGS) entry which is preliminary data.</text>
</comment>
<dbReference type="Pfam" id="PF00589">
    <property type="entry name" value="Phage_integrase"/>
    <property type="match status" value="1"/>
</dbReference>
<dbReference type="SUPFAM" id="SSF56349">
    <property type="entry name" value="DNA breaking-rejoining enzymes"/>
    <property type="match status" value="1"/>
</dbReference>
<dbReference type="InterPro" id="IPR050090">
    <property type="entry name" value="Tyrosine_recombinase_XerCD"/>
</dbReference>
<gene>
    <name evidence="5" type="ORF">SM124_13140</name>
</gene>
<dbReference type="EMBL" id="JAXOFX010000008">
    <property type="protein sequence ID" value="MDZ5472677.1"/>
    <property type="molecule type" value="Genomic_DNA"/>
</dbReference>
<dbReference type="PROSITE" id="PS51898">
    <property type="entry name" value="TYR_RECOMBINASE"/>
    <property type="match status" value="1"/>
</dbReference>
<proteinExistence type="inferred from homology"/>